<comment type="caution">
    <text evidence="3">The sequence shown here is derived from an EMBL/GenBank/DDBJ whole genome shotgun (WGS) entry which is preliminary data.</text>
</comment>
<keyword evidence="2" id="KW-1133">Transmembrane helix</keyword>
<name>A0ABW5RTT5_9BACI</name>
<proteinExistence type="predicted"/>
<evidence type="ECO:0000313" key="4">
    <source>
        <dbReference type="Proteomes" id="UP001597506"/>
    </source>
</evidence>
<keyword evidence="4" id="KW-1185">Reference proteome</keyword>
<evidence type="ECO:0000256" key="2">
    <source>
        <dbReference type="SAM" id="Phobius"/>
    </source>
</evidence>
<accession>A0ABW5RTT5</accession>
<gene>
    <name evidence="3" type="ORF">ACFSUL_12140</name>
</gene>
<feature type="transmembrane region" description="Helical" evidence="2">
    <location>
        <begin position="7"/>
        <end position="27"/>
    </location>
</feature>
<feature type="region of interest" description="Disordered" evidence="1">
    <location>
        <begin position="32"/>
        <end position="53"/>
    </location>
</feature>
<dbReference type="EMBL" id="JBHUMF010000030">
    <property type="protein sequence ID" value="MFD2681496.1"/>
    <property type="molecule type" value="Genomic_DNA"/>
</dbReference>
<keyword evidence="2" id="KW-0812">Transmembrane</keyword>
<evidence type="ECO:0000256" key="1">
    <source>
        <dbReference type="SAM" id="MobiDB-lite"/>
    </source>
</evidence>
<dbReference type="Proteomes" id="UP001597506">
    <property type="component" value="Unassembled WGS sequence"/>
</dbReference>
<protein>
    <recommendedName>
        <fullName evidence="5">DUF5067 domain-containing protein</fullName>
    </recommendedName>
</protein>
<reference evidence="4" key="1">
    <citation type="journal article" date="2019" name="Int. J. Syst. Evol. Microbiol.">
        <title>The Global Catalogue of Microorganisms (GCM) 10K type strain sequencing project: providing services to taxonomists for standard genome sequencing and annotation.</title>
        <authorList>
            <consortium name="The Broad Institute Genomics Platform"/>
            <consortium name="The Broad Institute Genome Sequencing Center for Infectious Disease"/>
            <person name="Wu L."/>
            <person name="Ma J."/>
        </authorList>
    </citation>
    <scope>NUCLEOTIDE SEQUENCE [LARGE SCALE GENOMIC DNA]</scope>
    <source>
        <strain evidence="4">KCTC 3913</strain>
    </source>
</reference>
<evidence type="ECO:0008006" key="5">
    <source>
        <dbReference type="Google" id="ProtNLM"/>
    </source>
</evidence>
<dbReference type="RefSeq" id="WP_377935763.1">
    <property type="nucleotide sequence ID" value="NZ_JBHUMF010000030.1"/>
</dbReference>
<organism evidence="3 4">
    <name type="scientific">Bacillus seohaeanensis</name>
    <dbReference type="NCBI Taxonomy" id="284580"/>
    <lineage>
        <taxon>Bacteria</taxon>
        <taxon>Bacillati</taxon>
        <taxon>Bacillota</taxon>
        <taxon>Bacilli</taxon>
        <taxon>Bacillales</taxon>
        <taxon>Bacillaceae</taxon>
        <taxon>Bacillus</taxon>
    </lineage>
</organism>
<evidence type="ECO:0000313" key="3">
    <source>
        <dbReference type="EMBL" id="MFD2681496.1"/>
    </source>
</evidence>
<keyword evidence="2" id="KW-0472">Membrane</keyword>
<sequence length="176" mass="20320">MKKDFGILLGTFALVIIGVLIMVSQPFENDEPEKVTTANTEPVSEPPAKQQPEVKEYNATWSDDYKGYISEINKVEIENKTLRVYFKFTNNSPHQYSNMVEWGKAVVNKKQIDANFIGSEDVGGEHLNDTEREGFVEYYADSLEDLEELTEVRITWHMLNDDQFEKKEYDVTLPLK</sequence>